<comment type="similarity">
    <text evidence="2">Belongs to the cytochrome P450 family.</text>
</comment>
<dbReference type="AlphaFoldDB" id="A0A8H7H0U9"/>
<dbReference type="PANTHER" id="PTHR46300">
    <property type="entry name" value="P450, PUTATIVE (EUROFUNG)-RELATED-RELATED"/>
    <property type="match status" value="1"/>
</dbReference>
<keyword evidence="3" id="KW-0349">Heme</keyword>
<dbReference type="InterPro" id="IPR050364">
    <property type="entry name" value="Cytochrome_P450_fung"/>
</dbReference>
<dbReference type="InterPro" id="IPR036396">
    <property type="entry name" value="Cyt_P450_sf"/>
</dbReference>
<dbReference type="GO" id="GO:0004497">
    <property type="term" value="F:monooxygenase activity"/>
    <property type="evidence" value="ECO:0007669"/>
    <property type="project" value="UniProtKB-KW"/>
</dbReference>
<comment type="caution">
    <text evidence="8">The sequence shown here is derived from an EMBL/GenBank/DDBJ whole genome shotgun (WGS) entry which is preliminary data.</text>
</comment>
<dbReference type="GO" id="GO:0020037">
    <property type="term" value="F:heme binding"/>
    <property type="evidence" value="ECO:0007669"/>
    <property type="project" value="InterPro"/>
</dbReference>
<dbReference type="Proteomes" id="UP000650582">
    <property type="component" value="Unassembled WGS sequence"/>
</dbReference>
<keyword evidence="5" id="KW-0560">Oxidoreductase</keyword>
<accession>A0A8H7H0U9</accession>
<protein>
    <submittedName>
        <fullName evidence="8">Cytochrome P450 family</fullName>
    </submittedName>
</protein>
<dbReference type="EMBL" id="JACYCC010000213">
    <property type="protein sequence ID" value="KAF8672028.1"/>
    <property type="molecule type" value="Genomic_DNA"/>
</dbReference>
<dbReference type="InterPro" id="IPR001128">
    <property type="entry name" value="Cyt_P450"/>
</dbReference>
<dbReference type="Gene3D" id="1.10.630.10">
    <property type="entry name" value="Cytochrome P450"/>
    <property type="match status" value="1"/>
</dbReference>
<comment type="cofactor">
    <cofactor evidence="1">
        <name>heme</name>
        <dbReference type="ChEBI" id="CHEBI:30413"/>
    </cofactor>
</comment>
<dbReference type="Pfam" id="PF00067">
    <property type="entry name" value="p450"/>
    <property type="match status" value="1"/>
</dbReference>
<evidence type="ECO:0000256" key="7">
    <source>
        <dbReference type="ARBA" id="ARBA00023033"/>
    </source>
</evidence>
<organism evidence="8 9">
    <name type="scientific">Rhizoctonia solani</name>
    <dbReference type="NCBI Taxonomy" id="456999"/>
    <lineage>
        <taxon>Eukaryota</taxon>
        <taxon>Fungi</taxon>
        <taxon>Dikarya</taxon>
        <taxon>Basidiomycota</taxon>
        <taxon>Agaricomycotina</taxon>
        <taxon>Agaricomycetes</taxon>
        <taxon>Cantharellales</taxon>
        <taxon>Ceratobasidiaceae</taxon>
        <taxon>Rhizoctonia</taxon>
    </lineage>
</organism>
<proteinExistence type="inferred from homology"/>
<evidence type="ECO:0000256" key="1">
    <source>
        <dbReference type="ARBA" id="ARBA00001971"/>
    </source>
</evidence>
<dbReference type="GO" id="GO:0016705">
    <property type="term" value="F:oxidoreductase activity, acting on paired donors, with incorporation or reduction of molecular oxygen"/>
    <property type="evidence" value="ECO:0007669"/>
    <property type="project" value="InterPro"/>
</dbReference>
<keyword evidence="6" id="KW-0408">Iron</keyword>
<evidence type="ECO:0000256" key="3">
    <source>
        <dbReference type="ARBA" id="ARBA00022617"/>
    </source>
</evidence>
<evidence type="ECO:0000256" key="4">
    <source>
        <dbReference type="ARBA" id="ARBA00022723"/>
    </source>
</evidence>
<reference evidence="8" key="1">
    <citation type="submission" date="2020-09" db="EMBL/GenBank/DDBJ databases">
        <title>Comparative genome analyses of four rice-infecting Rhizoctonia solani isolates reveal extensive enrichment of homogalacturonan modification genes.</title>
        <authorList>
            <person name="Lee D.-Y."/>
            <person name="Jeon J."/>
            <person name="Kim K.-T."/>
            <person name="Cheong K."/>
            <person name="Song H."/>
            <person name="Choi G."/>
            <person name="Ko J."/>
            <person name="Opiyo S.O."/>
            <person name="Zuo S."/>
            <person name="Madhav S."/>
            <person name="Lee Y.-H."/>
            <person name="Wang G.-L."/>
        </authorList>
    </citation>
    <scope>NUCLEOTIDE SEQUENCE</scope>
    <source>
        <strain evidence="8">AG1-IA YN-7</strain>
    </source>
</reference>
<keyword evidence="4" id="KW-0479">Metal-binding</keyword>
<evidence type="ECO:0000256" key="5">
    <source>
        <dbReference type="ARBA" id="ARBA00023002"/>
    </source>
</evidence>
<evidence type="ECO:0000256" key="2">
    <source>
        <dbReference type="ARBA" id="ARBA00010617"/>
    </source>
</evidence>
<keyword evidence="7" id="KW-0503">Monooxygenase</keyword>
<gene>
    <name evidence="8" type="ORF">RHS04_07943</name>
</gene>
<dbReference type="PANTHER" id="PTHR46300:SF7">
    <property type="entry name" value="P450, PUTATIVE (EUROFUNG)-RELATED"/>
    <property type="match status" value="1"/>
</dbReference>
<dbReference type="SUPFAM" id="SSF48264">
    <property type="entry name" value="Cytochrome P450"/>
    <property type="match status" value="1"/>
</dbReference>
<sequence>MEGFSTHLPFTNSQDLCRFVGLISLLIFLLYWGSKREQTSLSLPPSPKADPFIGHIRFLPSGKEHITYKQWGDELQSDIISLNMMGQIIIVLNSAEAANEILVHRAAIYSDRPQLQMVRNKNLTGWGNNTAFLPYGERWRKQRRMTHEVLHKKASEDFWPIITRKSRHALCQLLSHPKNVEGKLKHMAACMILSSAYGYDVSSSDEELVKIVEAANKGLCQSALAGNFFVNVIPWLQYVPSWLPGAGWKRQANKWREEKDKMLHTPFDWTRVQMTTGTATPSMLTSLLLKLASQKKDQKELKEEEDQIRWTVGTMFSG</sequence>
<evidence type="ECO:0000313" key="9">
    <source>
        <dbReference type="Proteomes" id="UP000650582"/>
    </source>
</evidence>
<name>A0A8H7H0U9_9AGAM</name>
<dbReference type="GO" id="GO:0005506">
    <property type="term" value="F:iron ion binding"/>
    <property type="evidence" value="ECO:0007669"/>
    <property type="project" value="InterPro"/>
</dbReference>
<evidence type="ECO:0000256" key="6">
    <source>
        <dbReference type="ARBA" id="ARBA00023004"/>
    </source>
</evidence>
<evidence type="ECO:0000313" key="8">
    <source>
        <dbReference type="EMBL" id="KAF8672028.1"/>
    </source>
</evidence>